<keyword evidence="16" id="KW-0539">Nucleus</keyword>
<sequence>MEYITREPCGQDGCRETRFYLDNGLWFCRRGHQQLGRQVEEDPDDFGTQGKTNRVKKPVVEKTQKKYRGRQAHRLYLHIYQFILFKQCHALVNERGFPPQLQNVVRDLWALRLETYAFKIADPADEDSQPEYFSSQPTSAREDTDTEGFKARGKVVQWPRLIDTLGLCYLATLLMRLPVKIADFHRLATRNDIPYYRVLNTIPRDMREKLPQQYMALFETTSLLKCEDLHAAVYDLVSYYRRRFEMQFPPLNAPALFYRLIRRLALPVDIYPATKTLQTLLGFTLEYPSRAAGKRKHLDMPELQLATLVVIATKLLFPFDGLQRHPTSTQEPAAQTIDWKAWAELQQRFNKRDAAAGRIGKGNEIYVLDQDVWAMNTKQLDEYMDWYESSWLDTSKEPGPLDPLFPLGSTARENRPSTSTEQDNVEDAIDAMLKKTSHFLQSRPVVGDADEDIPRPGSHNARYRTKSELPRSARVFYKTAAQVTGIALETLVHCVNQAEVQILKRWQEQRRIEHFAAQSMVELEDSDTDEDMDLQIFVKTLTGKTITLDVESSDTIDNVKTKIQDKEGIPPDQQRLIFAGKQLEDGRTLSDYNIQKESTLHLVLRLRGGIIEPSLKALASKYNCEKNICRKCYARLPPRATNCRKRKCGHTNQLRPKKKLK</sequence>
<dbReference type="Pfam" id="PF11781">
    <property type="entry name" value="Zn_ribbon_RRN7"/>
    <property type="match status" value="1"/>
</dbReference>
<dbReference type="SUPFAM" id="SSF57829">
    <property type="entry name" value="Zn-binding ribosomal proteins"/>
    <property type="match status" value="1"/>
</dbReference>
<dbReference type="GO" id="GO:0042790">
    <property type="term" value="P:nucleolar large rRNA transcription by RNA polymerase I"/>
    <property type="evidence" value="ECO:0007669"/>
    <property type="project" value="TreeGrafter"/>
</dbReference>
<evidence type="ECO:0000256" key="9">
    <source>
        <dbReference type="ARBA" id="ARBA00022723"/>
    </source>
</evidence>
<dbReference type="STRING" id="454130.A0A0U5GDC0"/>
<evidence type="ECO:0000256" key="2">
    <source>
        <dbReference type="ARBA" id="ARBA00004496"/>
    </source>
</evidence>
<dbReference type="PROSITE" id="PS00299">
    <property type="entry name" value="UBIQUITIN_1"/>
    <property type="match status" value="1"/>
</dbReference>
<comment type="subunit">
    <text evidence="18">Part of the 60S ribosomal subunit.</text>
</comment>
<evidence type="ECO:0000256" key="1">
    <source>
        <dbReference type="ARBA" id="ARBA00002241"/>
    </source>
</evidence>
<comment type="subcellular location">
    <subcellularLocation>
        <location evidence="2">Cytoplasm</location>
    </subcellularLocation>
    <subcellularLocation>
        <location evidence="3">Nucleus</location>
        <location evidence="3">Nucleolus</location>
    </subcellularLocation>
</comment>
<keyword evidence="8" id="KW-1017">Isopeptide bond</keyword>
<reference evidence="23" key="1">
    <citation type="journal article" date="2016" name="Genome Announc.">
        <title>Draft genome sequences of fungus Aspergillus calidoustus.</title>
        <authorList>
            <person name="Horn F."/>
            <person name="Linde J."/>
            <person name="Mattern D.J."/>
            <person name="Walther G."/>
            <person name="Guthke R."/>
            <person name="Scherlach K."/>
            <person name="Martin K."/>
            <person name="Brakhage A.A."/>
            <person name="Petzke L."/>
            <person name="Valiante V."/>
        </authorList>
    </citation>
    <scope>NUCLEOTIDE SEQUENCE [LARGE SCALE GENOMIC DNA]</scope>
    <source>
        <strain evidence="23">SF006504</strain>
    </source>
</reference>
<dbReference type="InterPro" id="IPR019954">
    <property type="entry name" value="Ubiquitin_CS"/>
</dbReference>
<feature type="domain" description="Ubiquitin-like" evidence="21">
    <location>
        <begin position="534"/>
        <end position="609"/>
    </location>
</feature>
<feature type="region of interest" description="Disordered" evidence="20">
    <location>
        <begin position="126"/>
        <end position="146"/>
    </location>
</feature>
<dbReference type="CDD" id="cd01803">
    <property type="entry name" value="Ubl_ubiquitin"/>
    <property type="match status" value="1"/>
</dbReference>
<dbReference type="PROSITE" id="PS50053">
    <property type="entry name" value="UBIQUITIN_2"/>
    <property type="match status" value="1"/>
</dbReference>
<dbReference type="InterPro" id="IPR048538">
    <property type="entry name" value="Rrn7_cyclin_C"/>
</dbReference>
<evidence type="ECO:0000256" key="15">
    <source>
        <dbReference type="ARBA" id="ARBA00023163"/>
    </source>
</evidence>
<dbReference type="PRINTS" id="PR00348">
    <property type="entry name" value="UBIQUITIN"/>
</dbReference>
<proteinExistence type="inferred from homology"/>
<keyword evidence="9" id="KW-0479">Metal-binding</keyword>
<evidence type="ECO:0000256" key="14">
    <source>
        <dbReference type="ARBA" id="ARBA00023125"/>
    </source>
</evidence>
<dbReference type="PANTHER" id="PTHR31576">
    <property type="entry name" value="TATA BOX-BINDING PROTEIN-ASSOCIATED FACTOR RNA POLYMERASE I SUBUNIT B"/>
    <property type="match status" value="1"/>
</dbReference>
<evidence type="ECO:0000259" key="21">
    <source>
        <dbReference type="PROSITE" id="PS50053"/>
    </source>
</evidence>
<dbReference type="FunFam" id="3.10.20.90:FF:000014">
    <property type="entry name" value="Ubiquitin-60S ribosomal L40 fusion"/>
    <property type="match status" value="1"/>
</dbReference>
<dbReference type="GO" id="GO:0001164">
    <property type="term" value="F:RNA polymerase I core promoter sequence-specific DNA binding"/>
    <property type="evidence" value="ECO:0007669"/>
    <property type="project" value="InterPro"/>
</dbReference>
<dbReference type="Gene3D" id="3.10.20.90">
    <property type="entry name" value="Phosphatidylinositol 3-kinase Catalytic Subunit, Chain A, domain 1"/>
    <property type="match status" value="1"/>
</dbReference>
<evidence type="ECO:0000256" key="3">
    <source>
        <dbReference type="ARBA" id="ARBA00004604"/>
    </source>
</evidence>
<accession>A0A0U5GDC0</accession>
<dbReference type="InterPro" id="IPR000626">
    <property type="entry name" value="Ubiquitin-like_dom"/>
</dbReference>
<dbReference type="PANTHER" id="PTHR31576:SF2">
    <property type="entry name" value="TATA BOX-BINDING PROTEIN-ASSOCIATED FACTOR RNA POLYMERASE I SUBUNIT B"/>
    <property type="match status" value="1"/>
</dbReference>
<dbReference type="InterPro" id="IPR033599">
    <property type="entry name" value="TAF1B/Rrn7"/>
</dbReference>
<dbReference type="GO" id="GO:0008270">
    <property type="term" value="F:zinc ion binding"/>
    <property type="evidence" value="ECO:0007669"/>
    <property type="project" value="UniProtKB-KW"/>
</dbReference>
<protein>
    <submittedName>
        <fullName evidence="22">Putative Strain CBS138 chromosome G complete sequence</fullName>
    </submittedName>
</protein>
<evidence type="ECO:0000256" key="8">
    <source>
        <dbReference type="ARBA" id="ARBA00022499"/>
    </source>
</evidence>
<keyword evidence="11" id="KW-0862">Zinc</keyword>
<evidence type="ECO:0000313" key="23">
    <source>
        <dbReference type="Proteomes" id="UP000054771"/>
    </source>
</evidence>
<evidence type="ECO:0000256" key="13">
    <source>
        <dbReference type="ARBA" id="ARBA00023015"/>
    </source>
</evidence>
<dbReference type="InterPro" id="IPR019956">
    <property type="entry name" value="Ubiquitin_dom"/>
</dbReference>
<dbReference type="Pfam" id="PF00240">
    <property type="entry name" value="ubiquitin"/>
    <property type="match status" value="1"/>
</dbReference>
<evidence type="ECO:0000256" key="19">
    <source>
        <dbReference type="ARBA" id="ARBA00045962"/>
    </source>
</evidence>
<dbReference type="InterPro" id="IPR011332">
    <property type="entry name" value="Ribosomal_zn-bd"/>
</dbReference>
<dbReference type="SUPFAM" id="SSF54236">
    <property type="entry name" value="Ubiquitin-like"/>
    <property type="match status" value="1"/>
</dbReference>
<dbReference type="Pfam" id="PF20644">
    <property type="entry name" value="Rrn7_cyclin_N"/>
    <property type="match status" value="1"/>
</dbReference>
<dbReference type="GO" id="GO:0005737">
    <property type="term" value="C:cytoplasm"/>
    <property type="evidence" value="ECO:0007669"/>
    <property type="project" value="UniProtKB-SubCell"/>
</dbReference>
<keyword evidence="23" id="KW-1185">Reference proteome</keyword>
<organism evidence="22 23">
    <name type="scientific">Aspergillus calidoustus</name>
    <dbReference type="NCBI Taxonomy" id="454130"/>
    <lineage>
        <taxon>Eukaryota</taxon>
        <taxon>Fungi</taxon>
        <taxon>Dikarya</taxon>
        <taxon>Ascomycota</taxon>
        <taxon>Pezizomycotina</taxon>
        <taxon>Eurotiomycetes</taxon>
        <taxon>Eurotiomycetidae</taxon>
        <taxon>Eurotiales</taxon>
        <taxon>Aspergillaceae</taxon>
        <taxon>Aspergillus</taxon>
        <taxon>Aspergillus subgen. Nidulantes</taxon>
    </lineage>
</organism>
<evidence type="ECO:0000256" key="18">
    <source>
        <dbReference type="ARBA" id="ARBA00035124"/>
    </source>
</evidence>
<evidence type="ECO:0000256" key="5">
    <source>
        <dbReference type="ARBA" id="ARBA00008373"/>
    </source>
</evidence>
<dbReference type="Pfam" id="PF01020">
    <property type="entry name" value="Ribosomal_L40e"/>
    <property type="match status" value="1"/>
</dbReference>
<keyword evidence="13" id="KW-0805">Transcription regulation</keyword>
<keyword evidence="10" id="KW-0863">Zinc-finger</keyword>
<name>A0A0U5GDC0_ASPCI</name>
<dbReference type="InterPro" id="IPR001975">
    <property type="entry name" value="Ribosomal_eL40_dom"/>
</dbReference>
<comment type="function">
    <text evidence="19">Component of the ribosome, a large ribonucleoprotein complex responsible for the synthesis of proteins in the cell. The small ribosomal subunit (SSU) binds messenger RNAs (mRNAs) and translates the encoded message by selecting cognate aminoacyl-transfer RNA (tRNA) molecules. The large subunit (LSU) contains the ribosomal catalytic site termed the peptidyl transferase center (PTC), which catalyzes the formation of peptide bonds, thereby polymerizing the amino acids delivered by tRNAs into a polypeptide chain. The nascent polypeptides leave the ribosome through a tunnel in the LSU and interact with protein factors that function in enzymatic processing, targeting, and the membrane insertion of nascent chains at the exit of the ribosomal tunnel. eL40 is essential for translation of a subset of cellular transcripts, including stress response transcripts, such as DDR2.</text>
</comment>
<dbReference type="GO" id="GO:0070860">
    <property type="term" value="C:RNA polymerase I core factor complex"/>
    <property type="evidence" value="ECO:0007669"/>
    <property type="project" value="InterPro"/>
</dbReference>
<dbReference type="AlphaFoldDB" id="A0A0U5GDC0"/>
<dbReference type="Gene3D" id="4.10.1060.50">
    <property type="match status" value="1"/>
</dbReference>
<dbReference type="GO" id="GO:0003735">
    <property type="term" value="F:structural constituent of ribosome"/>
    <property type="evidence" value="ECO:0007669"/>
    <property type="project" value="InterPro"/>
</dbReference>
<keyword evidence="15" id="KW-0804">Transcription</keyword>
<keyword evidence="7" id="KW-0963">Cytoplasm</keyword>
<dbReference type="GO" id="GO:0006412">
    <property type="term" value="P:translation"/>
    <property type="evidence" value="ECO:0007669"/>
    <property type="project" value="InterPro"/>
</dbReference>
<dbReference type="GO" id="GO:1990904">
    <property type="term" value="C:ribonucleoprotein complex"/>
    <property type="evidence" value="ECO:0007669"/>
    <property type="project" value="UniProtKB-KW"/>
</dbReference>
<keyword evidence="17" id="KW-0687">Ribonucleoprotein</keyword>
<dbReference type="GO" id="GO:0016567">
    <property type="term" value="P:protein ubiquitination"/>
    <property type="evidence" value="ECO:0007669"/>
    <property type="project" value="UniProtKB-ARBA"/>
</dbReference>
<keyword evidence="14" id="KW-0238">DNA-binding</keyword>
<evidence type="ECO:0000256" key="20">
    <source>
        <dbReference type="SAM" id="MobiDB-lite"/>
    </source>
</evidence>
<evidence type="ECO:0000256" key="10">
    <source>
        <dbReference type="ARBA" id="ARBA00022771"/>
    </source>
</evidence>
<evidence type="ECO:0000256" key="6">
    <source>
        <dbReference type="ARBA" id="ARBA00010570"/>
    </source>
</evidence>
<dbReference type="InterPro" id="IPR029071">
    <property type="entry name" value="Ubiquitin-like_domsf"/>
</dbReference>
<dbReference type="GO" id="GO:0005840">
    <property type="term" value="C:ribosome"/>
    <property type="evidence" value="ECO:0007669"/>
    <property type="project" value="UniProtKB-KW"/>
</dbReference>
<dbReference type="OMA" id="ICRDIWA"/>
<dbReference type="SMART" id="SM01377">
    <property type="entry name" value="Ribosomal_L40e"/>
    <property type="match status" value="1"/>
</dbReference>
<comment type="similarity">
    <text evidence="5">In the N-terminal section; belongs to the ubiquitin family.</text>
</comment>
<keyword evidence="12" id="KW-0689">Ribosomal protein</keyword>
<comment type="similarity">
    <text evidence="6">In the C-terminal section; belongs to the eukaryotic ribosomal protein eL40 family.</text>
</comment>
<evidence type="ECO:0000256" key="4">
    <source>
        <dbReference type="ARBA" id="ARBA00006899"/>
    </source>
</evidence>
<evidence type="ECO:0000313" key="22">
    <source>
        <dbReference type="EMBL" id="CEL09053.1"/>
    </source>
</evidence>
<evidence type="ECO:0000256" key="12">
    <source>
        <dbReference type="ARBA" id="ARBA00022980"/>
    </source>
</evidence>
<evidence type="ECO:0000256" key="17">
    <source>
        <dbReference type="ARBA" id="ARBA00023274"/>
    </source>
</evidence>
<evidence type="ECO:0000256" key="7">
    <source>
        <dbReference type="ARBA" id="ARBA00022490"/>
    </source>
</evidence>
<dbReference type="SMART" id="SM00213">
    <property type="entry name" value="UBQ"/>
    <property type="match status" value="1"/>
</dbReference>
<dbReference type="FunFam" id="4.10.1060.50:FF:000001">
    <property type="entry name" value="ubiquitin-60S ribosomal protein L40"/>
    <property type="match status" value="1"/>
</dbReference>
<dbReference type="Pfam" id="PF20645">
    <property type="entry name" value="Rrn7_cyclin_C"/>
    <property type="match status" value="1"/>
</dbReference>
<dbReference type="EMBL" id="CDMC01000013">
    <property type="protein sequence ID" value="CEL09053.1"/>
    <property type="molecule type" value="Genomic_DNA"/>
</dbReference>
<evidence type="ECO:0000256" key="16">
    <source>
        <dbReference type="ARBA" id="ARBA00023242"/>
    </source>
</evidence>
<comment type="function">
    <text evidence="1">Component of the 60S subunit of the ribosome.</text>
</comment>
<dbReference type="InterPro" id="IPR021752">
    <property type="entry name" value="TF_Rrn7_Zf"/>
</dbReference>
<dbReference type="GO" id="GO:0000055">
    <property type="term" value="P:ribosomal large subunit export from nucleus"/>
    <property type="evidence" value="ECO:0007669"/>
    <property type="project" value="UniProtKB-ARBA"/>
</dbReference>
<comment type="similarity">
    <text evidence="4">Belongs to the RRN7/TAF1B family.</text>
</comment>
<dbReference type="Proteomes" id="UP000054771">
    <property type="component" value="Unassembled WGS sequence"/>
</dbReference>
<evidence type="ECO:0000256" key="11">
    <source>
        <dbReference type="ARBA" id="ARBA00022833"/>
    </source>
</evidence>
<gene>
    <name evidence="22" type="ORF">ASPCAL12195</name>
</gene>
<dbReference type="InterPro" id="IPR038587">
    <property type="entry name" value="Ribosomal_eL40_sf"/>
</dbReference>
<dbReference type="InterPro" id="IPR048540">
    <property type="entry name" value="Rrn7_cyclin_N"/>
</dbReference>
<dbReference type="OrthoDB" id="428577at2759"/>